<dbReference type="AlphaFoldDB" id="K3W8T8"/>
<reference evidence="2" key="3">
    <citation type="submission" date="2015-02" db="UniProtKB">
        <authorList>
            <consortium name="EnsemblProtists"/>
        </authorList>
    </citation>
    <scope>IDENTIFICATION</scope>
    <source>
        <strain evidence="2">DAOM BR144</strain>
    </source>
</reference>
<dbReference type="VEuPathDB" id="FungiDB:PYU1_G001379"/>
<dbReference type="Proteomes" id="UP000019132">
    <property type="component" value="Unassembled WGS sequence"/>
</dbReference>
<organism evidence="2 3">
    <name type="scientific">Globisporangium ultimum (strain ATCC 200006 / CBS 805.95 / DAOM BR144)</name>
    <name type="common">Pythium ultimum</name>
    <dbReference type="NCBI Taxonomy" id="431595"/>
    <lineage>
        <taxon>Eukaryota</taxon>
        <taxon>Sar</taxon>
        <taxon>Stramenopiles</taxon>
        <taxon>Oomycota</taxon>
        <taxon>Peronosporomycetes</taxon>
        <taxon>Pythiales</taxon>
        <taxon>Pythiaceae</taxon>
        <taxon>Globisporangium</taxon>
    </lineage>
</organism>
<protein>
    <recommendedName>
        <fullName evidence="4">START domain-containing protein</fullName>
    </recommendedName>
</protein>
<keyword evidence="3" id="KW-1185">Reference proteome</keyword>
<proteinExistence type="predicted"/>
<evidence type="ECO:0000313" key="3">
    <source>
        <dbReference type="Proteomes" id="UP000019132"/>
    </source>
</evidence>
<dbReference type="PANTHER" id="PTHR35796:SF3">
    <property type="entry name" value="BHLH DOMAIN-CONTAINING PROTEIN"/>
    <property type="match status" value="1"/>
</dbReference>
<reference evidence="3" key="1">
    <citation type="journal article" date="2010" name="Genome Biol.">
        <title>Genome sequence of the necrotrophic plant pathogen Pythium ultimum reveals original pathogenicity mechanisms and effector repertoire.</title>
        <authorList>
            <person name="Levesque C.A."/>
            <person name="Brouwer H."/>
            <person name="Cano L."/>
            <person name="Hamilton J.P."/>
            <person name="Holt C."/>
            <person name="Huitema E."/>
            <person name="Raffaele S."/>
            <person name="Robideau G.P."/>
            <person name="Thines M."/>
            <person name="Win J."/>
            <person name="Zerillo M.M."/>
            <person name="Beakes G.W."/>
            <person name="Boore J.L."/>
            <person name="Busam D."/>
            <person name="Dumas B."/>
            <person name="Ferriera S."/>
            <person name="Fuerstenberg S.I."/>
            <person name="Gachon C.M."/>
            <person name="Gaulin E."/>
            <person name="Govers F."/>
            <person name="Grenville-Briggs L."/>
            <person name="Horner N."/>
            <person name="Hostetler J."/>
            <person name="Jiang R.H."/>
            <person name="Johnson J."/>
            <person name="Krajaejun T."/>
            <person name="Lin H."/>
            <person name="Meijer H.J."/>
            <person name="Moore B."/>
            <person name="Morris P."/>
            <person name="Phuntmart V."/>
            <person name="Puiu D."/>
            <person name="Shetty J."/>
            <person name="Stajich J.E."/>
            <person name="Tripathy S."/>
            <person name="Wawra S."/>
            <person name="van West P."/>
            <person name="Whitty B.R."/>
            <person name="Coutinho P.M."/>
            <person name="Henrissat B."/>
            <person name="Martin F."/>
            <person name="Thomas P.D."/>
            <person name="Tyler B.M."/>
            <person name="De Vries R.P."/>
            <person name="Kamoun S."/>
            <person name="Yandell M."/>
            <person name="Tisserat N."/>
            <person name="Buell C.R."/>
        </authorList>
    </citation>
    <scope>NUCLEOTIDE SEQUENCE</scope>
    <source>
        <strain evidence="3">DAOM:BR144</strain>
    </source>
</reference>
<dbReference type="EMBL" id="GL376626">
    <property type="status" value="NOT_ANNOTATED_CDS"/>
    <property type="molecule type" value="Genomic_DNA"/>
</dbReference>
<dbReference type="HOGENOM" id="CLU_027764_2_2_1"/>
<evidence type="ECO:0000313" key="2">
    <source>
        <dbReference type="EnsemblProtists" id="PYU1_T001379"/>
    </source>
</evidence>
<dbReference type="EnsemblProtists" id="PYU1_T001379">
    <property type="protein sequence ID" value="PYU1_T001379"/>
    <property type="gene ID" value="PYU1_G001379"/>
</dbReference>
<evidence type="ECO:0000256" key="1">
    <source>
        <dbReference type="SAM" id="MobiDB-lite"/>
    </source>
</evidence>
<accession>K3W8T8</accession>
<feature type="region of interest" description="Disordered" evidence="1">
    <location>
        <begin position="48"/>
        <end position="79"/>
    </location>
</feature>
<dbReference type="InParanoid" id="K3W8T8"/>
<evidence type="ECO:0008006" key="4">
    <source>
        <dbReference type="Google" id="ProtNLM"/>
    </source>
</evidence>
<name>K3W8T8_GLOUD</name>
<reference evidence="3" key="2">
    <citation type="submission" date="2010-04" db="EMBL/GenBank/DDBJ databases">
        <authorList>
            <person name="Buell R."/>
            <person name="Hamilton J."/>
            <person name="Hostetler J."/>
        </authorList>
    </citation>
    <scope>NUCLEOTIDE SEQUENCE [LARGE SCALE GENOMIC DNA]</scope>
    <source>
        <strain evidence="3">DAOM:BR144</strain>
    </source>
</reference>
<dbReference type="PANTHER" id="PTHR35796">
    <property type="entry name" value="HYPOTHETICAL CYTOSOLIC PROTEIN"/>
    <property type="match status" value="1"/>
</dbReference>
<sequence length="448" mass="51042">MCSLLATDNGVSTDLSLRDLTSEDIAELTNLILIDATAASVLTALEQPPTLDQEQQSEERRTSTPQPVAARKKPIRWDPNRARNQRKQELIYLRKQVADLETQLTAVQAKKPRLGDAQREPTVSDESTSIVAKAVRETSVIATAWHQIARRQNQKRVEVERENVRLRVVLENQLKIAKSLESFLIRKIATKAEKMTLPTPRKHLYHMYPVIKDHRTDSEIFDDLAEGLSESYAELDTLFVTTGLAYMEKPHFSAQIFCDGRVSMYLEIFANQVLPFDVRSTGLAVWQHFRHAKERTPSRHYYYDSPKKMEVTDNTIVETFNLVHYAKGTSANFRVNQIVQRHYEEERIVVVWRAFIDPVEFSDAPLSGVRFLEKGYIVIKKLVADAEKYTLLQSCYIINPLFSDGWTEDDHPQVGAVTDFVLSATAANISATSEMLETVLLEQTIKSS</sequence>